<dbReference type="CDD" id="cd02440">
    <property type="entry name" value="AdoMet_MTases"/>
    <property type="match status" value="1"/>
</dbReference>
<accession>A0A0K1PJD3</accession>
<dbReference type="PANTHER" id="PTHR24422">
    <property type="entry name" value="CHEMOTAXIS PROTEIN METHYLTRANSFERASE"/>
    <property type="match status" value="1"/>
</dbReference>
<dbReference type="PATRIC" id="fig|1391654.3.peg.195"/>
<dbReference type="InterPro" id="IPR022642">
    <property type="entry name" value="CheR_C"/>
</dbReference>
<organism evidence="2 3">
    <name type="scientific">Labilithrix luteola</name>
    <dbReference type="NCBI Taxonomy" id="1391654"/>
    <lineage>
        <taxon>Bacteria</taxon>
        <taxon>Pseudomonadati</taxon>
        <taxon>Myxococcota</taxon>
        <taxon>Polyangia</taxon>
        <taxon>Polyangiales</taxon>
        <taxon>Labilitrichaceae</taxon>
        <taxon>Labilithrix</taxon>
    </lineage>
</organism>
<protein>
    <submittedName>
        <fullName evidence="2">Chemotaxis protein methyltransferase CheR</fullName>
    </submittedName>
</protein>
<dbReference type="GO" id="GO:0008757">
    <property type="term" value="F:S-adenosylmethionine-dependent methyltransferase activity"/>
    <property type="evidence" value="ECO:0007669"/>
    <property type="project" value="InterPro"/>
</dbReference>
<dbReference type="Proteomes" id="UP000064967">
    <property type="component" value="Chromosome"/>
</dbReference>
<name>A0A0K1PJD3_9BACT</name>
<dbReference type="PRINTS" id="PR00996">
    <property type="entry name" value="CHERMTFRASE"/>
</dbReference>
<dbReference type="OrthoDB" id="9786165at2"/>
<sequence>MNEGSFVDFLREVLPRFGLDLAGFRNVRSTVKKRLRKRLAELRLADLDAYRAYLTAHAEEWAVLDGMCRIPISRLYRDAFVYDVVAHELLPERAREAKAASRNALRVWSAGCASGEEPYTISAIWRFEVEKAFPDLALEIVATDVDVEMCARARRATYDTTSLREVPAAWRDRAFVPDGDDWRAIHEIRERVNVVREDLRTSYRPGPFDLIFCRNVAFTYFDEPVRRHVTERFAERLHPGGYLVVGKGEVIPETTTAFTSVAPCIYRRSPNGGEQNDESGRA</sequence>
<evidence type="ECO:0000313" key="2">
    <source>
        <dbReference type="EMBL" id="AKU93516.1"/>
    </source>
</evidence>
<dbReference type="InterPro" id="IPR050903">
    <property type="entry name" value="Bact_Chemotaxis_MeTrfase"/>
</dbReference>
<dbReference type="PANTHER" id="PTHR24422:SF10">
    <property type="entry name" value="CHEMOTAXIS PROTEIN METHYLTRANSFERASE 2"/>
    <property type="match status" value="1"/>
</dbReference>
<gene>
    <name evidence="2" type="ORF">AKJ09_00180</name>
</gene>
<evidence type="ECO:0000259" key="1">
    <source>
        <dbReference type="PROSITE" id="PS50123"/>
    </source>
</evidence>
<evidence type="ECO:0000313" key="3">
    <source>
        <dbReference type="Proteomes" id="UP000064967"/>
    </source>
</evidence>
<reference evidence="2 3" key="1">
    <citation type="submission" date="2015-08" db="EMBL/GenBank/DDBJ databases">
        <authorList>
            <person name="Babu N.S."/>
            <person name="Beckwith C.J."/>
            <person name="Beseler K.G."/>
            <person name="Brison A."/>
            <person name="Carone J.V."/>
            <person name="Caskin T.P."/>
            <person name="Diamond M."/>
            <person name="Durham M.E."/>
            <person name="Foxe J.M."/>
            <person name="Go M."/>
            <person name="Henderson B.A."/>
            <person name="Jones I.B."/>
            <person name="McGettigan J.A."/>
            <person name="Micheletti S.J."/>
            <person name="Nasrallah M.E."/>
            <person name="Ortiz D."/>
            <person name="Piller C.R."/>
            <person name="Privatt S.R."/>
            <person name="Schneider S.L."/>
            <person name="Sharp S."/>
            <person name="Smith T.C."/>
            <person name="Stanton J.D."/>
            <person name="Ullery H.E."/>
            <person name="Wilson R.J."/>
            <person name="Serrano M.G."/>
            <person name="Buck G."/>
            <person name="Lee V."/>
            <person name="Wang Y."/>
            <person name="Carvalho R."/>
            <person name="Voegtly L."/>
            <person name="Shi R."/>
            <person name="Duckworth R."/>
            <person name="Johnson A."/>
            <person name="Loviza R."/>
            <person name="Walstead R."/>
            <person name="Shah Z."/>
            <person name="Kiflezghi M."/>
            <person name="Wade K."/>
            <person name="Ball S.L."/>
            <person name="Bradley K.W."/>
            <person name="Asai D.J."/>
            <person name="Bowman C.A."/>
            <person name="Russell D.A."/>
            <person name="Pope W.H."/>
            <person name="Jacobs-Sera D."/>
            <person name="Hendrix R.W."/>
            <person name="Hatfull G.F."/>
        </authorList>
    </citation>
    <scope>NUCLEOTIDE SEQUENCE [LARGE SCALE GENOMIC DNA]</scope>
    <source>
        <strain evidence="2 3">DSM 27648</strain>
    </source>
</reference>
<dbReference type="Gene3D" id="3.40.50.150">
    <property type="entry name" value="Vaccinia Virus protein VP39"/>
    <property type="match status" value="1"/>
</dbReference>
<dbReference type="AlphaFoldDB" id="A0A0K1PJD3"/>
<keyword evidence="2" id="KW-0808">Transferase</keyword>
<dbReference type="KEGG" id="llu:AKJ09_00180"/>
<feature type="domain" description="CheR-type methyltransferase" evidence="1">
    <location>
        <begin position="1"/>
        <end position="271"/>
    </location>
</feature>
<dbReference type="SUPFAM" id="SSF47757">
    <property type="entry name" value="Chemotaxis receptor methyltransferase CheR, N-terminal domain"/>
    <property type="match status" value="1"/>
</dbReference>
<dbReference type="STRING" id="1391654.AKJ09_00180"/>
<dbReference type="SUPFAM" id="SSF53335">
    <property type="entry name" value="S-adenosyl-L-methionine-dependent methyltransferases"/>
    <property type="match status" value="1"/>
</dbReference>
<proteinExistence type="predicted"/>
<dbReference type="Pfam" id="PF01739">
    <property type="entry name" value="CheR"/>
    <property type="match status" value="1"/>
</dbReference>
<dbReference type="EMBL" id="CP012333">
    <property type="protein sequence ID" value="AKU93516.1"/>
    <property type="molecule type" value="Genomic_DNA"/>
</dbReference>
<keyword evidence="2" id="KW-0489">Methyltransferase</keyword>
<dbReference type="RefSeq" id="WP_146645155.1">
    <property type="nucleotide sequence ID" value="NZ_CP012333.1"/>
</dbReference>
<dbReference type="PROSITE" id="PS50123">
    <property type="entry name" value="CHER"/>
    <property type="match status" value="1"/>
</dbReference>
<dbReference type="InterPro" id="IPR029063">
    <property type="entry name" value="SAM-dependent_MTases_sf"/>
</dbReference>
<dbReference type="GO" id="GO:0032259">
    <property type="term" value="P:methylation"/>
    <property type="evidence" value="ECO:0007669"/>
    <property type="project" value="UniProtKB-KW"/>
</dbReference>
<dbReference type="InterPro" id="IPR000780">
    <property type="entry name" value="CheR_MeTrfase"/>
</dbReference>
<dbReference type="SMART" id="SM00138">
    <property type="entry name" value="MeTrc"/>
    <property type="match status" value="1"/>
</dbReference>
<keyword evidence="3" id="KW-1185">Reference proteome</keyword>